<sequence>MNLGTRNLSCASDAVISTLNEVCLAYKGSKLSDVLSLIPYAAPVSAWLTGHATDIQIRRIETLLVGLEKRLGSLESLGKARLDDETLHDLVLMTLEASIKARDQRKIAWLANGLAQGVRGDIDVDETQAAIDIIAGLQDVDIHLLLSTVTSAEGVGDAKPMRVFQVPDIPDVEEHADKEVPSASHWLPEVPLPLLLNAASRLHARGLLKDTAMGKRTGSPRPLWAPSHLADWLVENIMSE</sequence>
<reference evidence="2" key="1">
    <citation type="journal article" date="2019" name="Int. J. Syst. Evol. Microbiol.">
        <title>The Global Catalogue of Microorganisms (GCM) 10K type strain sequencing project: providing services to taxonomists for standard genome sequencing and annotation.</title>
        <authorList>
            <consortium name="The Broad Institute Genomics Platform"/>
            <consortium name="The Broad Institute Genome Sequencing Center for Infectious Disease"/>
            <person name="Wu L."/>
            <person name="Ma J."/>
        </authorList>
    </citation>
    <scope>NUCLEOTIDE SEQUENCE [LARGE SCALE GENOMIC DNA]</scope>
    <source>
        <strain evidence="2">CCUG 49679</strain>
    </source>
</reference>
<organism evidence="1 2">
    <name type="scientific">Chromohalobacter beijerinckii</name>
    <dbReference type="NCBI Taxonomy" id="86179"/>
    <lineage>
        <taxon>Bacteria</taxon>
        <taxon>Pseudomonadati</taxon>
        <taxon>Pseudomonadota</taxon>
        <taxon>Gammaproteobacteria</taxon>
        <taxon>Oceanospirillales</taxon>
        <taxon>Halomonadaceae</taxon>
        <taxon>Chromohalobacter</taxon>
    </lineage>
</organism>
<name>A0ABV8XCJ1_9GAMM</name>
<dbReference type="Proteomes" id="UP001596015">
    <property type="component" value="Unassembled WGS sequence"/>
</dbReference>
<proteinExistence type="predicted"/>
<keyword evidence="2" id="KW-1185">Reference proteome</keyword>
<gene>
    <name evidence="1" type="ORF">ACFO0E_05390</name>
</gene>
<accession>A0ABV8XCJ1</accession>
<dbReference type="EMBL" id="JBHSEO010000020">
    <property type="protein sequence ID" value="MFC4415845.1"/>
    <property type="molecule type" value="Genomic_DNA"/>
</dbReference>
<evidence type="ECO:0000313" key="2">
    <source>
        <dbReference type="Proteomes" id="UP001596015"/>
    </source>
</evidence>
<evidence type="ECO:0000313" key="1">
    <source>
        <dbReference type="EMBL" id="MFC4415845.1"/>
    </source>
</evidence>
<protein>
    <submittedName>
        <fullName evidence="1">Uncharacterized protein</fullName>
    </submittedName>
</protein>
<comment type="caution">
    <text evidence="1">The sequence shown here is derived from an EMBL/GenBank/DDBJ whole genome shotgun (WGS) entry which is preliminary data.</text>
</comment>
<dbReference type="RefSeq" id="WP_246940893.1">
    <property type="nucleotide sequence ID" value="NZ_JAKGAK010000005.1"/>
</dbReference>